<sequence>ALNIPAAPSTPSIEQPPNLELKQLPGNLKYAYLESDEKLQL</sequence>
<dbReference type="Proteomes" id="UP000236291">
    <property type="component" value="Unassembled WGS sequence"/>
</dbReference>
<gene>
    <name evidence="2" type="ORF">L195_g062721</name>
</gene>
<name>A0A2K3KHA8_TRIPR</name>
<protein>
    <submittedName>
        <fullName evidence="2">Uncharacterized protein</fullName>
    </submittedName>
</protein>
<evidence type="ECO:0000313" key="2">
    <source>
        <dbReference type="EMBL" id="PNX65684.1"/>
    </source>
</evidence>
<dbReference type="EMBL" id="ASHM01183534">
    <property type="protein sequence ID" value="PNX65684.1"/>
    <property type="molecule type" value="Genomic_DNA"/>
</dbReference>
<organism evidence="2 3">
    <name type="scientific">Trifolium pratense</name>
    <name type="common">Red clover</name>
    <dbReference type="NCBI Taxonomy" id="57577"/>
    <lineage>
        <taxon>Eukaryota</taxon>
        <taxon>Viridiplantae</taxon>
        <taxon>Streptophyta</taxon>
        <taxon>Embryophyta</taxon>
        <taxon>Tracheophyta</taxon>
        <taxon>Spermatophyta</taxon>
        <taxon>Magnoliopsida</taxon>
        <taxon>eudicotyledons</taxon>
        <taxon>Gunneridae</taxon>
        <taxon>Pentapetalae</taxon>
        <taxon>rosids</taxon>
        <taxon>fabids</taxon>
        <taxon>Fabales</taxon>
        <taxon>Fabaceae</taxon>
        <taxon>Papilionoideae</taxon>
        <taxon>50 kb inversion clade</taxon>
        <taxon>NPAAA clade</taxon>
        <taxon>Hologalegina</taxon>
        <taxon>IRL clade</taxon>
        <taxon>Trifolieae</taxon>
        <taxon>Trifolium</taxon>
    </lineage>
</organism>
<evidence type="ECO:0000313" key="3">
    <source>
        <dbReference type="Proteomes" id="UP000236291"/>
    </source>
</evidence>
<feature type="non-terminal residue" evidence="2">
    <location>
        <position position="1"/>
    </location>
</feature>
<accession>A0A2K3KHA8</accession>
<proteinExistence type="predicted"/>
<reference evidence="2 3" key="1">
    <citation type="journal article" date="2014" name="Am. J. Bot.">
        <title>Genome assembly and annotation for red clover (Trifolium pratense; Fabaceae).</title>
        <authorList>
            <person name="Istvanek J."/>
            <person name="Jaros M."/>
            <person name="Krenek A."/>
            <person name="Repkova J."/>
        </authorList>
    </citation>
    <scope>NUCLEOTIDE SEQUENCE [LARGE SCALE GENOMIC DNA]</scope>
    <source>
        <strain evidence="3">cv. Tatra</strain>
        <tissue evidence="2">Young leaves</tissue>
    </source>
</reference>
<evidence type="ECO:0000256" key="1">
    <source>
        <dbReference type="SAM" id="MobiDB-lite"/>
    </source>
</evidence>
<feature type="region of interest" description="Disordered" evidence="1">
    <location>
        <begin position="1"/>
        <end position="20"/>
    </location>
</feature>
<dbReference type="AlphaFoldDB" id="A0A2K3KHA8"/>
<comment type="caution">
    <text evidence="2">The sequence shown here is derived from an EMBL/GenBank/DDBJ whole genome shotgun (WGS) entry which is preliminary data.</text>
</comment>
<reference evidence="2 3" key="2">
    <citation type="journal article" date="2017" name="Front. Plant Sci.">
        <title>Gene Classification and Mining of Molecular Markers Useful in Red Clover (Trifolium pratense) Breeding.</title>
        <authorList>
            <person name="Istvanek J."/>
            <person name="Dluhosova J."/>
            <person name="Dluhos P."/>
            <person name="Patkova L."/>
            <person name="Nedelnik J."/>
            <person name="Repkova J."/>
        </authorList>
    </citation>
    <scope>NUCLEOTIDE SEQUENCE [LARGE SCALE GENOMIC DNA]</scope>
    <source>
        <strain evidence="3">cv. Tatra</strain>
        <tissue evidence="2">Young leaves</tissue>
    </source>
</reference>